<protein>
    <submittedName>
        <fullName evidence="1">32377_t:CDS:1</fullName>
    </submittedName>
</protein>
<accession>A0ACA9SG96</accession>
<gene>
    <name evidence="1" type="ORF">RPERSI_LOCUS30865</name>
</gene>
<organism evidence="1 2">
    <name type="scientific">Racocetra persica</name>
    <dbReference type="NCBI Taxonomy" id="160502"/>
    <lineage>
        <taxon>Eukaryota</taxon>
        <taxon>Fungi</taxon>
        <taxon>Fungi incertae sedis</taxon>
        <taxon>Mucoromycota</taxon>
        <taxon>Glomeromycotina</taxon>
        <taxon>Glomeromycetes</taxon>
        <taxon>Diversisporales</taxon>
        <taxon>Gigasporaceae</taxon>
        <taxon>Racocetra</taxon>
    </lineage>
</organism>
<keyword evidence="2" id="KW-1185">Reference proteome</keyword>
<evidence type="ECO:0000313" key="2">
    <source>
        <dbReference type="Proteomes" id="UP000789920"/>
    </source>
</evidence>
<name>A0ACA9SG96_9GLOM</name>
<dbReference type="EMBL" id="CAJVQC010122124">
    <property type="protein sequence ID" value="CAG8838951.1"/>
    <property type="molecule type" value="Genomic_DNA"/>
</dbReference>
<feature type="non-terminal residue" evidence="1">
    <location>
        <position position="161"/>
    </location>
</feature>
<dbReference type="Proteomes" id="UP000789920">
    <property type="component" value="Unassembled WGS sequence"/>
</dbReference>
<evidence type="ECO:0000313" key="1">
    <source>
        <dbReference type="EMBL" id="CAG8838951.1"/>
    </source>
</evidence>
<sequence>IPLPKVLEDQDHGYGNLQIDKLNPPVNGSIDSFTTTLNITFFDPIFLSIDKISGYITIYKTSDNSIRQKISPTMNDFCKISLDGKTLYINVINSVFNQFGESYYVQMDNNFVKSKFYNEPLKGIGDGIWILTSSIKNNVITDNSSDSAIVGIAGIKKDAKE</sequence>
<feature type="non-terminal residue" evidence="1">
    <location>
        <position position="1"/>
    </location>
</feature>
<comment type="caution">
    <text evidence="1">The sequence shown here is derived from an EMBL/GenBank/DDBJ whole genome shotgun (WGS) entry which is preliminary data.</text>
</comment>
<reference evidence="1" key="1">
    <citation type="submission" date="2021-06" db="EMBL/GenBank/DDBJ databases">
        <authorList>
            <person name="Kallberg Y."/>
            <person name="Tangrot J."/>
            <person name="Rosling A."/>
        </authorList>
    </citation>
    <scope>NUCLEOTIDE SEQUENCE</scope>
    <source>
        <strain evidence="1">MA461A</strain>
    </source>
</reference>
<proteinExistence type="predicted"/>